<reference evidence="3 4" key="1">
    <citation type="journal article" date="2017" name="Genome Med.">
        <title>A novel Ruminococcus gnavus clade enriched in inflammatory bowel disease patients.</title>
        <authorList>
            <person name="Hall A.B."/>
            <person name="Yassour M."/>
            <person name="Sauk J."/>
            <person name="Garner A."/>
            <person name="Jiang X."/>
            <person name="Arthur T."/>
            <person name="Lagoudas G.K."/>
            <person name="Vatanen T."/>
            <person name="Fornelos N."/>
            <person name="Wilson R."/>
            <person name="Bertha M."/>
            <person name="Cohen M."/>
            <person name="Garber J."/>
            <person name="Khalili H."/>
            <person name="Gevers D."/>
            <person name="Ananthakrishnan A.N."/>
            <person name="Kugathasan S."/>
            <person name="Lander E.S."/>
            <person name="Blainey P."/>
            <person name="Vlamakis H."/>
            <person name="Xavier R.J."/>
            <person name="Huttenhower C."/>
        </authorList>
    </citation>
    <scope>NUCLEOTIDE SEQUENCE [LARGE SCALE GENOMIC DNA]</scope>
    <source>
        <strain evidence="3 4">RJX1124</strain>
    </source>
</reference>
<organism evidence="3 4">
    <name type="scientific">Mediterraneibacter gnavus</name>
    <name type="common">Ruminococcus gnavus</name>
    <dbReference type="NCBI Taxonomy" id="33038"/>
    <lineage>
        <taxon>Bacteria</taxon>
        <taxon>Bacillati</taxon>
        <taxon>Bacillota</taxon>
        <taxon>Clostridia</taxon>
        <taxon>Lachnospirales</taxon>
        <taxon>Lachnospiraceae</taxon>
        <taxon>Mediterraneibacter</taxon>
    </lineage>
</organism>
<evidence type="ECO:0000256" key="1">
    <source>
        <dbReference type="SAM" id="SignalP"/>
    </source>
</evidence>
<dbReference type="InterPro" id="IPR046878">
    <property type="entry name" value="Big_14"/>
</dbReference>
<dbReference type="RefSeq" id="WP_101871214.1">
    <property type="nucleotide sequence ID" value="NZ_NIHS01000028.1"/>
</dbReference>
<feature type="domain" description="Bacterial Ig-like" evidence="2">
    <location>
        <begin position="54"/>
        <end position="160"/>
    </location>
</feature>
<dbReference type="AlphaFoldDB" id="A0A2N5P7W2"/>
<proteinExistence type="predicted"/>
<feature type="chain" id="PRO_5014807922" description="Bacterial Ig-like domain-containing protein" evidence="1">
    <location>
        <begin position="24"/>
        <end position="171"/>
    </location>
</feature>
<dbReference type="EMBL" id="NIHS01000028">
    <property type="protein sequence ID" value="PLT71226.1"/>
    <property type="molecule type" value="Genomic_DNA"/>
</dbReference>
<accession>A0A2N5P7W2</accession>
<name>A0A2N5P7W2_MEDGN</name>
<sequence length="171" mass="20078">MKKIISMFIMLSLSVCIVGCSQAEDTDNQSVQDYSEEYEISSYGNDEELDTLKELKISLSSENDLDLKELSFLIENTSDKEYRYSPDYFEIEAEQSGTWYQLKQLDTPSKNNEIDCIIKPDERLSLKIDVKSFYGELPAGHYRLIKQFAFFEHERDWDYDTYNLSCEFTIK</sequence>
<gene>
    <name evidence="3" type="ORF">CDL26_13135</name>
</gene>
<evidence type="ECO:0000313" key="3">
    <source>
        <dbReference type="EMBL" id="PLT71226.1"/>
    </source>
</evidence>
<evidence type="ECO:0000259" key="2">
    <source>
        <dbReference type="Pfam" id="PF20251"/>
    </source>
</evidence>
<dbReference type="Proteomes" id="UP000234891">
    <property type="component" value="Unassembled WGS sequence"/>
</dbReference>
<feature type="signal peptide" evidence="1">
    <location>
        <begin position="1"/>
        <end position="23"/>
    </location>
</feature>
<protein>
    <recommendedName>
        <fullName evidence="2">Bacterial Ig-like domain-containing protein</fullName>
    </recommendedName>
</protein>
<comment type="caution">
    <text evidence="3">The sequence shown here is derived from an EMBL/GenBank/DDBJ whole genome shotgun (WGS) entry which is preliminary data.</text>
</comment>
<evidence type="ECO:0000313" key="4">
    <source>
        <dbReference type="Proteomes" id="UP000234891"/>
    </source>
</evidence>
<dbReference type="Pfam" id="PF20251">
    <property type="entry name" value="Big_14"/>
    <property type="match status" value="1"/>
</dbReference>
<keyword evidence="1" id="KW-0732">Signal</keyword>